<dbReference type="Proteomes" id="UP001164746">
    <property type="component" value="Chromosome 17"/>
</dbReference>
<reference evidence="1" key="1">
    <citation type="submission" date="2022-11" db="EMBL/GenBank/DDBJ databases">
        <title>Centuries of genome instability and evolution in soft-shell clam transmissible cancer (bioRxiv).</title>
        <authorList>
            <person name="Hart S.F.M."/>
            <person name="Yonemitsu M.A."/>
            <person name="Giersch R.M."/>
            <person name="Beal B.F."/>
            <person name="Arriagada G."/>
            <person name="Davis B.W."/>
            <person name="Ostrander E.A."/>
            <person name="Goff S.P."/>
            <person name="Metzger M.J."/>
        </authorList>
    </citation>
    <scope>NUCLEOTIDE SEQUENCE</scope>
    <source>
        <strain evidence="1">MELC-2E11</strain>
        <tissue evidence="1">Siphon/mantle</tissue>
    </source>
</reference>
<dbReference type="EMBL" id="CP111028">
    <property type="protein sequence ID" value="WAR30973.1"/>
    <property type="molecule type" value="Genomic_DNA"/>
</dbReference>
<protein>
    <submittedName>
        <fullName evidence="1">Uncharacterized protein</fullName>
    </submittedName>
</protein>
<sequence>SVTRLLVSSVASDPSNLGKTLSRHAKSELHYSVEGAENFRSIMSGEQKDVVAPMSSSGHCGEDRGNFKALLEYQAKHNAILKDNLENGDSRTKYTSNKIQNEIIDICVDQIKSKIVESCNSVPFVGSIAGKTTGASTMKRMALCLRYHETNSRYVTENVIGFAKCTSISGESLSTPRWNITDRSEDNPPASIAE</sequence>
<keyword evidence="2" id="KW-1185">Reference proteome</keyword>
<organism evidence="1 2">
    <name type="scientific">Mya arenaria</name>
    <name type="common">Soft-shell clam</name>
    <dbReference type="NCBI Taxonomy" id="6604"/>
    <lineage>
        <taxon>Eukaryota</taxon>
        <taxon>Metazoa</taxon>
        <taxon>Spiralia</taxon>
        <taxon>Lophotrochozoa</taxon>
        <taxon>Mollusca</taxon>
        <taxon>Bivalvia</taxon>
        <taxon>Autobranchia</taxon>
        <taxon>Heteroconchia</taxon>
        <taxon>Euheterodonta</taxon>
        <taxon>Imparidentia</taxon>
        <taxon>Neoheterodontei</taxon>
        <taxon>Myida</taxon>
        <taxon>Myoidea</taxon>
        <taxon>Myidae</taxon>
        <taxon>Mya</taxon>
    </lineage>
</organism>
<feature type="non-terminal residue" evidence="1">
    <location>
        <position position="1"/>
    </location>
</feature>
<accession>A0ABY7G977</accession>
<evidence type="ECO:0000313" key="1">
    <source>
        <dbReference type="EMBL" id="WAR30973.1"/>
    </source>
</evidence>
<feature type="non-terminal residue" evidence="1">
    <location>
        <position position="194"/>
    </location>
</feature>
<proteinExistence type="predicted"/>
<evidence type="ECO:0000313" key="2">
    <source>
        <dbReference type="Proteomes" id="UP001164746"/>
    </source>
</evidence>
<dbReference type="PANTHER" id="PTHR45749:SF21">
    <property type="entry name" value="DUF4371 DOMAIN-CONTAINING PROTEIN"/>
    <property type="match status" value="1"/>
</dbReference>
<dbReference type="PANTHER" id="PTHR45749">
    <property type="match status" value="1"/>
</dbReference>
<name>A0ABY7G977_MYAAR</name>
<gene>
    <name evidence="1" type="ORF">MAR_033515</name>
</gene>